<sequence>SGTLGTSQGTAGTLGTEQRVELYQGYGNSSWRFLQGRSVSVTAEDEWLWFDVTDSVQQWLHGSEALGVFRLSVHCPCEPGGDEEPNLKITIEGKQFGAFWAFLGTGGIL</sequence>
<organism evidence="3 4">
    <name type="scientific">Grantiella picta</name>
    <dbReference type="NCBI Taxonomy" id="266360"/>
    <lineage>
        <taxon>Eukaryota</taxon>
        <taxon>Metazoa</taxon>
        <taxon>Chordata</taxon>
        <taxon>Craniata</taxon>
        <taxon>Vertebrata</taxon>
        <taxon>Euteleostomi</taxon>
        <taxon>Archelosauria</taxon>
        <taxon>Archosauria</taxon>
        <taxon>Dinosauria</taxon>
        <taxon>Saurischia</taxon>
        <taxon>Theropoda</taxon>
        <taxon>Coelurosauria</taxon>
        <taxon>Aves</taxon>
        <taxon>Neognathae</taxon>
        <taxon>Neoaves</taxon>
        <taxon>Telluraves</taxon>
        <taxon>Australaves</taxon>
        <taxon>Passeriformes</taxon>
        <taxon>Meliphagoidea</taxon>
        <taxon>Meliphagidae</taxon>
        <taxon>Grantiella</taxon>
    </lineage>
</organism>
<dbReference type="Proteomes" id="UP000575029">
    <property type="component" value="Unassembled WGS sequence"/>
</dbReference>
<evidence type="ECO:0000313" key="3">
    <source>
        <dbReference type="EMBL" id="NWV43694.1"/>
    </source>
</evidence>
<feature type="domain" description="TGF-beta propeptide" evidence="2">
    <location>
        <begin position="15"/>
        <end position="81"/>
    </location>
</feature>
<dbReference type="GO" id="GO:0005615">
    <property type="term" value="C:extracellular space"/>
    <property type="evidence" value="ECO:0007669"/>
    <property type="project" value="InterPro"/>
</dbReference>
<dbReference type="PRINTS" id="PR01423">
    <property type="entry name" value="TGFBETA"/>
</dbReference>
<dbReference type="InterPro" id="IPR016319">
    <property type="entry name" value="TGF-beta"/>
</dbReference>
<evidence type="ECO:0000256" key="1">
    <source>
        <dbReference type="ARBA" id="ARBA00023180"/>
    </source>
</evidence>
<accession>A0A7K6EWV3</accession>
<protein>
    <submittedName>
        <fullName evidence="3">TGFB1 factor</fullName>
    </submittedName>
</protein>
<dbReference type="EMBL" id="VZRM01008690">
    <property type="protein sequence ID" value="NWV43694.1"/>
    <property type="molecule type" value="Genomic_DNA"/>
</dbReference>
<feature type="non-terminal residue" evidence="3">
    <location>
        <position position="109"/>
    </location>
</feature>
<dbReference type="InterPro" id="IPR001111">
    <property type="entry name" value="TGF-b_propeptide"/>
</dbReference>
<gene>
    <name evidence="3" type="primary">Tgfb1_1</name>
    <name evidence="3" type="ORF">GRAPIC_R15820</name>
</gene>
<reference evidence="3 4" key="1">
    <citation type="submission" date="2019-09" db="EMBL/GenBank/DDBJ databases">
        <title>Bird 10,000 Genomes (B10K) Project - Family phase.</title>
        <authorList>
            <person name="Zhang G."/>
        </authorList>
    </citation>
    <scope>NUCLEOTIDE SEQUENCE [LARGE SCALE GENOMIC DNA]</scope>
    <source>
        <strain evidence="3">B10K-DU-029-50</strain>
        <tissue evidence="3">Heart</tissue>
    </source>
</reference>
<dbReference type="Pfam" id="PF00688">
    <property type="entry name" value="TGFb_propeptide"/>
    <property type="match status" value="1"/>
</dbReference>
<evidence type="ECO:0000259" key="2">
    <source>
        <dbReference type="Pfam" id="PF00688"/>
    </source>
</evidence>
<keyword evidence="4" id="KW-1185">Reference proteome</keyword>
<dbReference type="AlphaFoldDB" id="A0A7K6EWV3"/>
<evidence type="ECO:0000313" key="4">
    <source>
        <dbReference type="Proteomes" id="UP000575029"/>
    </source>
</evidence>
<comment type="caution">
    <text evidence="3">The sequence shown here is derived from an EMBL/GenBank/DDBJ whole genome shotgun (WGS) entry which is preliminary data.</text>
</comment>
<keyword evidence="1" id="KW-0325">Glycoprotein</keyword>
<name>A0A7K6EWV3_9PASS</name>
<feature type="non-terminal residue" evidence="3">
    <location>
        <position position="1"/>
    </location>
</feature>
<proteinExistence type="predicted"/>
<dbReference type="Gene3D" id="2.60.120.970">
    <property type="match status" value="1"/>
</dbReference>